<dbReference type="RefSeq" id="WP_307629458.1">
    <property type="nucleotide sequence ID" value="NZ_JAUSZS010000007.1"/>
</dbReference>
<dbReference type="Proteomes" id="UP001223072">
    <property type="component" value="Unassembled WGS sequence"/>
</dbReference>
<dbReference type="Gene3D" id="1.10.443.10">
    <property type="entry name" value="Intergrase catalytic core"/>
    <property type="match status" value="1"/>
</dbReference>
<organism evidence="3 4">
    <name type="scientific">Streptomyces turgidiscabies</name>
    <dbReference type="NCBI Taxonomy" id="85558"/>
    <lineage>
        <taxon>Bacteria</taxon>
        <taxon>Bacillati</taxon>
        <taxon>Actinomycetota</taxon>
        <taxon>Actinomycetes</taxon>
        <taxon>Kitasatosporales</taxon>
        <taxon>Streptomycetaceae</taxon>
        <taxon>Streptomyces</taxon>
    </lineage>
</organism>
<evidence type="ECO:0000313" key="4">
    <source>
        <dbReference type="Proteomes" id="UP001223072"/>
    </source>
</evidence>
<gene>
    <name evidence="3" type="ORF">QFZ49_006003</name>
</gene>
<feature type="region of interest" description="Disordered" evidence="2">
    <location>
        <begin position="623"/>
        <end position="644"/>
    </location>
</feature>
<feature type="region of interest" description="Disordered" evidence="2">
    <location>
        <begin position="266"/>
        <end position="286"/>
    </location>
</feature>
<proteinExistence type="predicted"/>
<evidence type="ECO:0000313" key="3">
    <source>
        <dbReference type="EMBL" id="MDQ0936031.1"/>
    </source>
</evidence>
<dbReference type="EMBL" id="JAUSZS010000007">
    <property type="protein sequence ID" value="MDQ0936031.1"/>
    <property type="molecule type" value="Genomic_DNA"/>
</dbReference>
<dbReference type="InterPro" id="IPR011010">
    <property type="entry name" value="DNA_brk_join_enz"/>
</dbReference>
<dbReference type="SUPFAM" id="SSF56349">
    <property type="entry name" value="DNA breaking-rejoining enzymes"/>
    <property type="match status" value="1"/>
</dbReference>
<accession>A0ABU0RVQ1</accession>
<protein>
    <submittedName>
        <fullName evidence="3">Integrase</fullName>
    </submittedName>
</protein>
<name>A0ABU0RVQ1_9ACTN</name>
<evidence type="ECO:0000256" key="1">
    <source>
        <dbReference type="ARBA" id="ARBA00023172"/>
    </source>
</evidence>
<evidence type="ECO:0000256" key="2">
    <source>
        <dbReference type="SAM" id="MobiDB-lite"/>
    </source>
</evidence>
<keyword evidence="1" id="KW-0233">DNA recombination</keyword>
<dbReference type="InterPro" id="IPR013762">
    <property type="entry name" value="Integrase-like_cat_sf"/>
</dbReference>
<reference evidence="3 4" key="1">
    <citation type="submission" date="2023-07" db="EMBL/GenBank/DDBJ databases">
        <title>Comparative genomics of wheat-associated soil bacteria to identify genetic determinants of phenazine resistance.</title>
        <authorList>
            <person name="Mouncey N."/>
        </authorList>
    </citation>
    <scope>NUCLEOTIDE SEQUENCE [LARGE SCALE GENOMIC DNA]</scope>
    <source>
        <strain evidence="3 4">W2I16</strain>
    </source>
</reference>
<sequence>MTPRIITAPSTEPLVSAHVAADASVLAGRPLTAGAGPGPRFAEDVWNMAAAYHLPNHHRGQSTIPFATIKDPIWRLTAKEYAYNRLTEITEGCKRLPSVVTVCREFRELRKLFVFLSDRCPGLRLRELTDDTVLDAFLHHRVEAGSTKPENYAQERGRVKWFLTLLFRTRKSLTFDRLERLPWDGRASKDIAGHRPQENTTQRIPPQVLAPYLRGALFYVRIASKDILAALAEQERIRQPIEDVKSPTRARLEAFIERRRQEGRGMPARPTEINLPANHRTGSDGGVNRKLVAQLARISYNSVDQPTNVELLRQAAAELGLEEGGMDTEISIDEETGRPWRPRFHSKSLLIEVRMLLAACYAVTAYLSGMRDSEAQSLKPGCHFTEPSPDGVIERHKLRGTVFKGRRPTGDEDTWVVIEPVAQAIAVLENLTDCDRLFYRHGFRHSREGIANTINDLLNAFADRLAEVRPHDPIPLIDGKKWRFTTRQFRRTVAWHIAYQPFGVVAGKIQYKHMKVAMFEGYAGSSASGFRKEVENEQQMARLEHFLDQYEDFKAGVRMPPRLATEFARVRDELGDFPGRIVDAARLRSMLANPARTYYPGVLNDCYFEASTALCLSRRPAAGPDTGPVPEWWTPLSPAPAGAG</sequence>
<comment type="caution">
    <text evidence="3">The sequence shown here is derived from an EMBL/GenBank/DDBJ whole genome shotgun (WGS) entry which is preliminary data.</text>
</comment>
<keyword evidence="4" id="KW-1185">Reference proteome</keyword>